<feature type="transmembrane region" description="Helical" evidence="1">
    <location>
        <begin position="126"/>
        <end position="149"/>
    </location>
</feature>
<comment type="caution">
    <text evidence="2">The sequence shown here is derived from an EMBL/GenBank/DDBJ whole genome shotgun (WGS) entry which is preliminary data.</text>
</comment>
<dbReference type="EMBL" id="CAAALY010019079">
    <property type="protein sequence ID" value="VEL13830.1"/>
    <property type="molecule type" value="Genomic_DNA"/>
</dbReference>
<keyword evidence="3" id="KW-1185">Reference proteome</keyword>
<proteinExistence type="predicted"/>
<accession>A0A3S5FCP2</accession>
<dbReference type="AlphaFoldDB" id="A0A3S5FCP2"/>
<evidence type="ECO:0000313" key="2">
    <source>
        <dbReference type="EMBL" id="VEL13830.1"/>
    </source>
</evidence>
<reference evidence="2" key="1">
    <citation type="submission" date="2018-11" db="EMBL/GenBank/DDBJ databases">
        <authorList>
            <consortium name="Pathogen Informatics"/>
        </authorList>
    </citation>
    <scope>NUCLEOTIDE SEQUENCE</scope>
</reference>
<keyword evidence="1" id="KW-1133">Transmembrane helix</keyword>
<gene>
    <name evidence="2" type="ORF">PXEA_LOCUS7270</name>
</gene>
<evidence type="ECO:0000313" key="3">
    <source>
        <dbReference type="Proteomes" id="UP000784294"/>
    </source>
</evidence>
<keyword evidence="1" id="KW-0812">Transmembrane</keyword>
<evidence type="ECO:0000256" key="1">
    <source>
        <dbReference type="SAM" id="Phobius"/>
    </source>
</evidence>
<keyword evidence="1" id="KW-0472">Membrane</keyword>
<sequence length="151" mass="16956">MKRTAYDKVKISAFRLAPFPDTVSSFRPRSQSAQPSLDSCSLALETRLSSVETIDRRPGQLALLSTSLRSSRLCTHSTQAGSCTWLIPYREQSRSIRAFERLPNQQHWKVRTERSRLKAAIDSTRLASCSAAHFMLSFSYIVSLTSSLLSV</sequence>
<name>A0A3S5FCP2_9PLAT</name>
<organism evidence="2 3">
    <name type="scientific">Protopolystoma xenopodis</name>
    <dbReference type="NCBI Taxonomy" id="117903"/>
    <lineage>
        <taxon>Eukaryota</taxon>
        <taxon>Metazoa</taxon>
        <taxon>Spiralia</taxon>
        <taxon>Lophotrochozoa</taxon>
        <taxon>Platyhelminthes</taxon>
        <taxon>Monogenea</taxon>
        <taxon>Polyopisthocotylea</taxon>
        <taxon>Polystomatidea</taxon>
        <taxon>Polystomatidae</taxon>
        <taxon>Protopolystoma</taxon>
    </lineage>
</organism>
<protein>
    <submittedName>
        <fullName evidence="2">Uncharacterized protein</fullName>
    </submittedName>
</protein>
<dbReference type="Proteomes" id="UP000784294">
    <property type="component" value="Unassembled WGS sequence"/>
</dbReference>